<keyword evidence="2" id="KW-1185">Reference proteome</keyword>
<gene>
    <name evidence="1" type="ORF">SAMN02745823_00322</name>
</gene>
<organism evidence="1 2">
    <name type="scientific">Sporobacter termitidis DSM 10068</name>
    <dbReference type="NCBI Taxonomy" id="1123282"/>
    <lineage>
        <taxon>Bacteria</taxon>
        <taxon>Bacillati</taxon>
        <taxon>Bacillota</taxon>
        <taxon>Clostridia</taxon>
        <taxon>Eubacteriales</taxon>
        <taxon>Oscillospiraceae</taxon>
        <taxon>Sporobacter</taxon>
    </lineage>
</organism>
<dbReference type="Proteomes" id="UP000183995">
    <property type="component" value="Unassembled WGS sequence"/>
</dbReference>
<reference evidence="1 2" key="1">
    <citation type="submission" date="2016-11" db="EMBL/GenBank/DDBJ databases">
        <authorList>
            <person name="Jaros S."/>
            <person name="Januszkiewicz K."/>
            <person name="Wedrychowicz H."/>
        </authorList>
    </citation>
    <scope>NUCLEOTIDE SEQUENCE [LARGE SCALE GENOMIC DNA]</scope>
    <source>
        <strain evidence="1 2">DSM 10068</strain>
    </source>
</reference>
<dbReference type="RefSeq" id="WP_073075887.1">
    <property type="nucleotide sequence ID" value="NZ_FQXV01000001.1"/>
</dbReference>
<evidence type="ECO:0000313" key="2">
    <source>
        <dbReference type="Proteomes" id="UP000183995"/>
    </source>
</evidence>
<dbReference type="EMBL" id="FQXV01000001">
    <property type="protein sequence ID" value="SHH56941.1"/>
    <property type="molecule type" value="Genomic_DNA"/>
</dbReference>
<accession>A0A1M5U255</accession>
<protein>
    <submittedName>
        <fullName evidence="1">Uncharacterized protein</fullName>
    </submittedName>
</protein>
<evidence type="ECO:0000313" key="1">
    <source>
        <dbReference type="EMBL" id="SHH56941.1"/>
    </source>
</evidence>
<name>A0A1M5U255_9FIRM</name>
<sequence length="293" mass="34572">MYNILLKKVIKSNDMLDLSKNLKAMDEFIKQSSESDIFYEELYSDIRRCVPEQNGAFHIWTGDEWATAYILYQWIIPFFNQWNKKRLVVISNYLEQKYIPAQGKIICPEMVRELLDFIELKYGFLSKLARNPIDIFIVNNTTKSYNSFYNFSFDLYGDVHDLIFLSSMRDTQQVTPEFVFLHELGHLIHTRLIKKGFTVPVSFDFLTSQVRMFKDIENDETLAELFCESFALAAFNRTPYEKYVMLDGVKQSDRDIISFYFFVFMHTLEQNPDGTLPWQDILSLFSRGTYGSD</sequence>
<dbReference type="AlphaFoldDB" id="A0A1M5U255"/>
<dbReference type="OrthoDB" id="1863682at2"/>
<proteinExistence type="predicted"/>